<dbReference type="OrthoDB" id="9779889at2"/>
<evidence type="ECO:0000313" key="13">
    <source>
        <dbReference type="Proteomes" id="UP000411403"/>
    </source>
</evidence>
<dbReference type="FunFam" id="2.60.260.20:FF:000013">
    <property type="entry name" value="DnaJ subfamily B member 11"/>
    <property type="match status" value="1"/>
</dbReference>
<reference evidence="4 10" key="1">
    <citation type="submission" date="2018-05" db="EMBL/GenBank/DDBJ databases">
        <authorList>
            <consortium name="GenomeTrakr network: Whole genome sequencing for foodborne pathogen traceback"/>
        </authorList>
    </citation>
    <scope>NUCLEOTIDE SEQUENCE [LARGE SCALE GENOMIC DNA]</scope>
    <source>
        <strain evidence="4 10">NC_C6016</strain>
    </source>
</reference>
<dbReference type="KEGG" id="ccoo:ATE51_01128"/>
<dbReference type="InterPro" id="IPR008971">
    <property type="entry name" value="HSP40/DnaJ_pept-bd"/>
</dbReference>
<sequence>MNSLYETLGVSKNASADEIKKAYRRLARQYHPDINKEKGAEEKFKEINAAYEILSDEKKRAQYDQYGDSMFGGQSFHDFSKNTGGVNLDDILKDLFGGGFGGGSSRGSRFNGFSSKGFNTGFGGFGGFEEEDLDSTIELSIPFEKAVVGGEYSFNLQGETIKFKIPHGIKQGEKLRIRNKGKNGRNGTRGDLIVKVKLGESEIYQREDDDLYQKVDISLKTALFGGKVTVNTLKENKKEATITIPANSKNGQKIRLKGYGVQNRKSDIYGDMYLVLNVVLPNTETLDEKLIEMLKEKLS</sequence>
<evidence type="ECO:0000313" key="3">
    <source>
        <dbReference type="EMBL" id="EAJ1076314.1"/>
    </source>
</evidence>
<evidence type="ECO:0000313" key="5">
    <source>
        <dbReference type="EMBL" id="EAK4358514.1"/>
    </source>
</evidence>
<evidence type="ECO:0000313" key="7">
    <source>
        <dbReference type="EMBL" id="EAL6850232.1"/>
    </source>
</evidence>
<dbReference type="EMBL" id="AABUYW010000002">
    <property type="protein sequence ID" value="EAJ1076314.1"/>
    <property type="molecule type" value="Genomic_DNA"/>
</dbReference>
<dbReference type="Proteomes" id="UP000411403">
    <property type="component" value="Unassembled WGS sequence"/>
</dbReference>
<dbReference type="CDD" id="cd10747">
    <property type="entry name" value="DnaJ_C"/>
    <property type="match status" value="1"/>
</dbReference>
<protein>
    <submittedName>
        <fullName evidence="5">DnaJ family protein</fullName>
    </submittedName>
</protein>
<accession>A0A0Q2KMD4</accession>
<dbReference type="Proteomes" id="UP000365807">
    <property type="component" value="Unassembled WGS sequence"/>
</dbReference>
<dbReference type="PROSITE" id="PS00636">
    <property type="entry name" value="DNAJ_1"/>
    <property type="match status" value="1"/>
</dbReference>
<evidence type="ECO:0000313" key="12">
    <source>
        <dbReference type="Proteomes" id="UP000409545"/>
    </source>
</evidence>
<dbReference type="Pfam" id="PF00226">
    <property type="entry name" value="DnaJ"/>
    <property type="match status" value="1"/>
</dbReference>
<dbReference type="Gene3D" id="1.10.287.110">
    <property type="entry name" value="DnaJ domain"/>
    <property type="match status" value="1"/>
</dbReference>
<dbReference type="InterPro" id="IPR018253">
    <property type="entry name" value="DnaJ_domain_CS"/>
</dbReference>
<evidence type="ECO:0000313" key="14">
    <source>
        <dbReference type="Proteomes" id="UP000557830"/>
    </source>
</evidence>
<dbReference type="Proteomes" id="UP000352088">
    <property type="component" value="Unassembled WGS sequence"/>
</dbReference>
<dbReference type="PROSITE" id="PS50076">
    <property type="entry name" value="DNAJ_2"/>
    <property type="match status" value="1"/>
</dbReference>
<organism evidence="5 11">
    <name type="scientific">Campylobacter coli</name>
    <dbReference type="NCBI Taxonomy" id="195"/>
    <lineage>
        <taxon>Bacteria</taxon>
        <taxon>Pseudomonadati</taxon>
        <taxon>Campylobacterota</taxon>
        <taxon>Epsilonproteobacteria</taxon>
        <taxon>Campylobacterales</taxon>
        <taxon>Campylobacteraceae</taxon>
        <taxon>Campylobacter</taxon>
    </lineage>
</organism>
<evidence type="ECO:0000313" key="8">
    <source>
        <dbReference type="EMBL" id="EAL9203566.1"/>
    </source>
</evidence>
<dbReference type="GO" id="GO:0051082">
    <property type="term" value="F:unfolded protein binding"/>
    <property type="evidence" value="ECO:0007669"/>
    <property type="project" value="InterPro"/>
</dbReference>
<dbReference type="Pfam" id="PF01556">
    <property type="entry name" value="DnaJ_C"/>
    <property type="match status" value="1"/>
</dbReference>
<evidence type="ECO:0000313" key="4">
    <source>
        <dbReference type="EMBL" id="EAK1508900.1"/>
    </source>
</evidence>
<dbReference type="PRINTS" id="PR00625">
    <property type="entry name" value="JDOMAIN"/>
</dbReference>
<dbReference type="GeneID" id="66543804"/>
<dbReference type="EMBL" id="AACGUZ010000006">
    <property type="protein sequence ID" value="EAK5103481.1"/>
    <property type="molecule type" value="Genomic_DNA"/>
</dbReference>
<feature type="domain" description="J" evidence="2">
    <location>
        <begin position="3"/>
        <end position="67"/>
    </location>
</feature>
<dbReference type="EMBL" id="AACDUL010000001">
    <property type="protein sequence ID" value="EAK1508900.1"/>
    <property type="molecule type" value="Genomic_DNA"/>
</dbReference>
<name>A0A0Q2KMD4_CAMCO</name>
<dbReference type="RefSeq" id="WP_002777454.1">
    <property type="nucleotide sequence ID" value="NZ_AANORL020000003.1"/>
</dbReference>
<dbReference type="Proteomes" id="UP000557830">
    <property type="component" value="Unassembled WGS sequence"/>
</dbReference>
<reference evidence="5 11" key="2">
    <citation type="submission" date="2018-06" db="EMBL/GenBank/DDBJ databases">
        <authorList>
            <consortium name="NARMS: The National Antimicrobial Resistance Monitoring System"/>
        </authorList>
    </citation>
    <scope>NUCLEOTIDE SEQUENCE [LARGE SCALE GENOMIC DNA]</scope>
    <source>
        <strain evidence="8 13">CVM N17C171</strain>
        <strain evidence="7 9">CVM N17C548</strain>
        <strain evidence="5 11">FSIS11807978</strain>
        <strain evidence="3 14">FSIS1609200</strain>
        <strain evidence="6 12">FSIS1711007</strain>
    </source>
</reference>
<evidence type="ECO:0000259" key="2">
    <source>
        <dbReference type="PROSITE" id="PS50076"/>
    </source>
</evidence>
<dbReference type="InterPro" id="IPR001623">
    <property type="entry name" value="DnaJ_domain"/>
</dbReference>
<evidence type="ECO:0000313" key="9">
    <source>
        <dbReference type="Proteomes" id="UP000352088"/>
    </source>
</evidence>
<dbReference type="EMBL" id="AACQHW010000001">
    <property type="protein sequence ID" value="EAL6850232.1"/>
    <property type="molecule type" value="Genomic_DNA"/>
</dbReference>
<dbReference type="STRING" id="195.ATE51_01128"/>
<dbReference type="PANTHER" id="PTHR43096:SF52">
    <property type="entry name" value="DNAJ HOMOLOG 1, MITOCHONDRIAL-RELATED"/>
    <property type="match status" value="1"/>
</dbReference>
<dbReference type="PANTHER" id="PTHR43096">
    <property type="entry name" value="DNAJ HOMOLOG 1, MITOCHONDRIAL-RELATED"/>
    <property type="match status" value="1"/>
</dbReference>
<comment type="caution">
    <text evidence="5">The sequence shown here is derived from an EMBL/GenBank/DDBJ whole genome shotgun (WGS) entry which is preliminary data.</text>
</comment>
<evidence type="ECO:0000256" key="1">
    <source>
        <dbReference type="ARBA" id="ARBA00023186"/>
    </source>
</evidence>
<dbReference type="EMBL" id="AACGFG010000008">
    <property type="protein sequence ID" value="EAK4358514.1"/>
    <property type="molecule type" value="Genomic_DNA"/>
</dbReference>
<dbReference type="Proteomes" id="UP000361993">
    <property type="component" value="Unassembled WGS sequence"/>
</dbReference>
<dbReference type="SUPFAM" id="SSF46565">
    <property type="entry name" value="Chaperone J-domain"/>
    <property type="match status" value="1"/>
</dbReference>
<dbReference type="AlphaFoldDB" id="A0A0Q2KMD4"/>
<proteinExistence type="predicted"/>
<dbReference type="GO" id="GO:0005737">
    <property type="term" value="C:cytoplasm"/>
    <property type="evidence" value="ECO:0007669"/>
    <property type="project" value="TreeGrafter"/>
</dbReference>
<dbReference type="EMBL" id="AACSIE010000001">
    <property type="protein sequence ID" value="EAL9203566.1"/>
    <property type="molecule type" value="Genomic_DNA"/>
</dbReference>
<gene>
    <name evidence="6" type="ORF">B9Q54_04275</name>
    <name evidence="3" type="ORF">BU953_01540</name>
    <name evidence="5" type="ORF">C6T04_06275</name>
    <name evidence="4" type="ORF">CJD00_01205</name>
    <name evidence="7" type="ORF">DSX26_01965</name>
    <name evidence="8" type="ORF">DYU70_00040</name>
</gene>
<dbReference type="Gene3D" id="2.60.260.20">
    <property type="entry name" value="Urease metallochaperone UreE, N-terminal domain"/>
    <property type="match status" value="2"/>
</dbReference>
<dbReference type="InterPro" id="IPR002939">
    <property type="entry name" value="DnaJ_C"/>
</dbReference>
<dbReference type="SUPFAM" id="SSF49493">
    <property type="entry name" value="HSP40/DnaJ peptide-binding domain"/>
    <property type="match status" value="2"/>
</dbReference>
<evidence type="ECO:0000313" key="6">
    <source>
        <dbReference type="EMBL" id="EAK5103481.1"/>
    </source>
</evidence>
<evidence type="ECO:0000313" key="11">
    <source>
        <dbReference type="Proteomes" id="UP000365807"/>
    </source>
</evidence>
<keyword evidence="1" id="KW-0143">Chaperone</keyword>
<dbReference type="eggNOG" id="COG0484">
    <property type="taxonomic scope" value="Bacteria"/>
</dbReference>
<dbReference type="CDD" id="cd06257">
    <property type="entry name" value="DnaJ"/>
    <property type="match status" value="1"/>
</dbReference>
<evidence type="ECO:0000313" key="10">
    <source>
        <dbReference type="Proteomes" id="UP000361993"/>
    </source>
</evidence>
<dbReference type="Proteomes" id="UP000409545">
    <property type="component" value="Unassembled WGS sequence"/>
</dbReference>
<dbReference type="InterPro" id="IPR036869">
    <property type="entry name" value="J_dom_sf"/>
</dbReference>
<dbReference type="GO" id="GO:0042026">
    <property type="term" value="P:protein refolding"/>
    <property type="evidence" value="ECO:0007669"/>
    <property type="project" value="TreeGrafter"/>
</dbReference>
<dbReference type="SMART" id="SM00271">
    <property type="entry name" value="DnaJ"/>
    <property type="match status" value="1"/>
</dbReference>
<dbReference type="KEGG" id="ccof:VC76_06110"/>